<proteinExistence type="predicted"/>
<dbReference type="EC" id="2.7.11.1" evidence="1"/>
<dbReference type="VEuPathDB" id="GiardiaDB:GMRT_12580"/>
<gene>
    <name evidence="7" type="ORF">GMRT_12580</name>
</gene>
<dbReference type="Pfam" id="PF00069">
    <property type="entry name" value="Pkinase"/>
    <property type="match status" value="1"/>
</dbReference>
<comment type="caution">
    <text evidence="7">The sequence shown here is derived from an EMBL/GenBank/DDBJ whole genome shotgun (WGS) entry which is preliminary data.</text>
</comment>
<dbReference type="AlphaFoldDB" id="A0A4Z1SY60"/>
<evidence type="ECO:0000256" key="2">
    <source>
        <dbReference type="ARBA" id="ARBA00022679"/>
    </source>
</evidence>
<dbReference type="InterPro" id="IPR050660">
    <property type="entry name" value="NEK_Ser/Thr_kinase"/>
</dbReference>
<evidence type="ECO:0000256" key="3">
    <source>
        <dbReference type="ARBA" id="ARBA00022741"/>
    </source>
</evidence>
<accession>A0A4Z1SY60</accession>
<dbReference type="PANTHER" id="PTHR43671">
    <property type="entry name" value="SERINE/THREONINE-PROTEIN KINASE NEK"/>
    <property type="match status" value="1"/>
</dbReference>
<dbReference type="OrthoDB" id="346907at2759"/>
<evidence type="ECO:0000256" key="5">
    <source>
        <dbReference type="ARBA" id="ARBA00022840"/>
    </source>
</evidence>
<dbReference type="InterPro" id="IPR011009">
    <property type="entry name" value="Kinase-like_dom_sf"/>
</dbReference>
<evidence type="ECO:0000256" key="1">
    <source>
        <dbReference type="ARBA" id="ARBA00012513"/>
    </source>
</evidence>
<evidence type="ECO:0000256" key="4">
    <source>
        <dbReference type="ARBA" id="ARBA00022777"/>
    </source>
</evidence>
<evidence type="ECO:0000313" key="7">
    <source>
        <dbReference type="EMBL" id="TNJ28448.1"/>
    </source>
</evidence>
<organism evidence="7 8">
    <name type="scientific">Giardia muris</name>
    <dbReference type="NCBI Taxonomy" id="5742"/>
    <lineage>
        <taxon>Eukaryota</taxon>
        <taxon>Metamonada</taxon>
        <taxon>Diplomonadida</taxon>
        <taxon>Hexamitidae</taxon>
        <taxon>Giardiinae</taxon>
        <taxon>Giardia</taxon>
    </lineage>
</organism>
<keyword evidence="4 7" id="KW-0418">Kinase</keyword>
<keyword evidence="5" id="KW-0067">ATP-binding</keyword>
<dbReference type="SUPFAM" id="SSF56112">
    <property type="entry name" value="Protein kinase-like (PK-like)"/>
    <property type="match status" value="1"/>
</dbReference>
<dbReference type="EMBL" id="VDLU01000002">
    <property type="protein sequence ID" value="TNJ28448.1"/>
    <property type="molecule type" value="Genomic_DNA"/>
</dbReference>
<protein>
    <recommendedName>
        <fullName evidence="1">non-specific serine/threonine protein kinase</fullName>
        <ecNumber evidence="1">2.7.11.1</ecNumber>
    </recommendedName>
</protein>
<dbReference type="Proteomes" id="UP000315496">
    <property type="component" value="Chromosome 2"/>
</dbReference>
<sequence length="384" mass="44262">MPQLYRRPIGLRPSIFGSWTEDLEVSEGRIPRLPPLVRLTRMGTRAGVKVVEKPQPRTERKPIRRVLPMALTEPEYLDHAHLQFSDKYEKKTLVNFGTYARVFKCTRKKDGKEFALKEADVFGPYQEQLLHSCQVLLRLSHPNLTRVVDYVHDPVEERVYLISELYPCGDVYIKLKAERDNFIDHFPDERVVWDIISQIIDALAYLHAPDKDGIHTVIHRDISTRNILVTDMDSKKVILIASVLCTELVPGTKTAQLAGTLQYAAPEMLMGQEYDEKVDLWSLGCTIYEICKGYKLFFQADIPSLLRAQRATLNADLVMYSIELRQFVNALLTFDPKERLSAELAARHPKVIEARERLESGESLTYGWFQHLKPSFSLEDLEYL</sequence>
<dbReference type="PROSITE" id="PS00109">
    <property type="entry name" value="PROTEIN_KINASE_TYR"/>
    <property type="match status" value="1"/>
</dbReference>
<keyword evidence="8" id="KW-1185">Reference proteome</keyword>
<name>A0A4Z1SY60_GIAMU</name>
<dbReference type="GO" id="GO:0004674">
    <property type="term" value="F:protein serine/threonine kinase activity"/>
    <property type="evidence" value="ECO:0007669"/>
    <property type="project" value="UniProtKB-EC"/>
</dbReference>
<evidence type="ECO:0000259" key="6">
    <source>
        <dbReference type="PROSITE" id="PS50011"/>
    </source>
</evidence>
<dbReference type="InterPro" id="IPR008266">
    <property type="entry name" value="Tyr_kinase_AS"/>
</dbReference>
<dbReference type="InterPro" id="IPR000719">
    <property type="entry name" value="Prot_kinase_dom"/>
</dbReference>
<feature type="domain" description="Protein kinase" evidence="6">
    <location>
        <begin position="88"/>
        <end position="351"/>
    </location>
</feature>
<dbReference type="Gene3D" id="1.10.510.10">
    <property type="entry name" value="Transferase(Phosphotransferase) domain 1"/>
    <property type="match status" value="1"/>
</dbReference>
<dbReference type="PANTHER" id="PTHR43671:SF13">
    <property type="entry name" value="SERINE_THREONINE-PROTEIN KINASE NEK2"/>
    <property type="match status" value="1"/>
</dbReference>
<dbReference type="GO" id="GO:0005524">
    <property type="term" value="F:ATP binding"/>
    <property type="evidence" value="ECO:0007669"/>
    <property type="project" value="UniProtKB-KW"/>
</dbReference>
<keyword evidence="3" id="KW-0547">Nucleotide-binding</keyword>
<reference evidence="7 8" key="1">
    <citation type="submission" date="2019-05" db="EMBL/GenBank/DDBJ databases">
        <title>The compact genome of Giardia muris reveals important steps in the evolution of intestinal protozoan parasites.</title>
        <authorList>
            <person name="Xu F."/>
            <person name="Jimenez-Gonzalez A."/>
            <person name="Einarsson E."/>
            <person name="Astvaldsson A."/>
            <person name="Peirasmaki D."/>
            <person name="Eckmann L."/>
            <person name="Andersson J.O."/>
            <person name="Svard S.G."/>
            <person name="Jerlstrom-Hultqvist J."/>
        </authorList>
    </citation>
    <scope>NUCLEOTIDE SEQUENCE [LARGE SCALE GENOMIC DNA]</scope>
    <source>
        <strain evidence="7 8">Roberts-Thomson</strain>
    </source>
</reference>
<dbReference type="Gene3D" id="3.30.200.20">
    <property type="entry name" value="Phosphorylase Kinase, domain 1"/>
    <property type="match status" value="1"/>
</dbReference>
<dbReference type="PROSITE" id="PS50011">
    <property type="entry name" value="PROTEIN_KINASE_DOM"/>
    <property type="match status" value="1"/>
</dbReference>
<keyword evidence="2" id="KW-0808">Transferase</keyword>
<evidence type="ECO:0000313" key="8">
    <source>
        <dbReference type="Proteomes" id="UP000315496"/>
    </source>
</evidence>